<sequence>MTTPSLADVPHPIMFRDDDFGLAQVRTIALGYPEAHEKISHGRPCFFVSKMFAMYGGSTKETGQMSTVPHCVLVKVDESDREALRADDRFFVPAYLGPSGWLGLDFDRADVDWDEVGELVDASFRLVAPRRLVRQLEGP</sequence>
<evidence type="ECO:0000313" key="2">
    <source>
        <dbReference type="Proteomes" id="UP000466039"/>
    </source>
</evidence>
<name>A0AAD1N011_MYCMB</name>
<dbReference type="SUPFAM" id="SSF142906">
    <property type="entry name" value="YjbR-like"/>
    <property type="match status" value="1"/>
</dbReference>
<dbReference type="Proteomes" id="UP000466039">
    <property type="component" value="Chromosome"/>
</dbReference>
<dbReference type="Gene3D" id="3.90.1150.30">
    <property type="match status" value="1"/>
</dbReference>
<reference evidence="1 2" key="1">
    <citation type="journal article" date="2019" name="Emerg. Microbes Infect.">
        <title>Comprehensive subspecies identification of 175 nontuberculous mycobacteria species based on 7547 genomic profiles.</title>
        <authorList>
            <person name="Matsumoto Y."/>
            <person name="Kinjo T."/>
            <person name="Motooka D."/>
            <person name="Nabeya D."/>
            <person name="Jung N."/>
            <person name="Uechi K."/>
            <person name="Horii T."/>
            <person name="Iida T."/>
            <person name="Fujita J."/>
            <person name="Nakamura S."/>
        </authorList>
    </citation>
    <scope>NUCLEOTIDE SEQUENCE [LARGE SCALE GENOMIC DNA]</scope>
    <source>
        <strain evidence="1 2">JCM 15658</strain>
    </source>
</reference>
<dbReference type="Pfam" id="PF04237">
    <property type="entry name" value="YjbR"/>
    <property type="match status" value="1"/>
</dbReference>
<proteinExistence type="predicted"/>
<organism evidence="1 2">
    <name type="scientific">Mycolicibacterium monacense</name>
    <name type="common">Mycobacterium monacense</name>
    <dbReference type="NCBI Taxonomy" id="85693"/>
    <lineage>
        <taxon>Bacteria</taxon>
        <taxon>Bacillati</taxon>
        <taxon>Actinomycetota</taxon>
        <taxon>Actinomycetes</taxon>
        <taxon>Mycobacteriales</taxon>
        <taxon>Mycobacteriaceae</taxon>
        <taxon>Mycolicibacterium</taxon>
    </lineage>
</organism>
<gene>
    <name evidence="1" type="ORF">MMON_28080</name>
</gene>
<dbReference type="EMBL" id="AP022617">
    <property type="protein sequence ID" value="BBZ61507.1"/>
    <property type="molecule type" value="Genomic_DNA"/>
</dbReference>
<dbReference type="AlphaFoldDB" id="A0AAD1N011"/>
<dbReference type="InterPro" id="IPR058532">
    <property type="entry name" value="YjbR/MT2646/Rv2570-like"/>
</dbReference>
<dbReference type="InterPro" id="IPR038056">
    <property type="entry name" value="YjbR-like_sf"/>
</dbReference>
<protein>
    <submittedName>
        <fullName evidence="1">Phosphoribosylglycinamide formyltransferase</fullName>
    </submittedName>
</protein>
<evidence type="ECO:0000313" key="1">
    <source>
        <dbReference type="EMBL" id="BBZ61507.1"/>
    </source>
</evidence>
<accession>A0AAD1N011</accession>
<keyword evidence="2" id="KW-1185">Reference proteome</keyword>